<organism evidence="5">
    <name type="scientific">Timema poppense</name>
    <name type="common">Walking stick</name>
    <dbReference type="NCBI Taxonomy" id="170557"/>
    <lineage>
        <taxon>Eukaryota</taxon>
        <taxon>Metazoa</taxon>
        <taxon>Ecdysozoa</taxon>
        <taxon>Arthropoda</taxon>
        <taxon>Hexapoda</taxon>
        <taxon>Insecta</taxon>
        <taxon>Pterygota</taxon>
        <taxon>Neoptera</taxon>
        <taxon>Polyneoptera</taxon>
        <taxon>Phasmatodea</taxon>
        <taxon>Timematodea</taxon>
        <taxon>Timematoidea</taxon>
        <taxon>Timematidae</taxon>
        <taxon>Timema</taxon>
    </lineage>
</organism>
<feature type="compositionally biased region" description="Polar residues" evidence="4">
    <location>
        <begin position="551"/>
        <end position="564"/>
    </location>
</feature>
<dbReference type="Gene3D" id="1.10.8.10">
    <property type="entry name" value="DNA helicase RuvA subunit, C-terminal domain"/>
    <property type="match status" value="1"/>
</dbReference>
<feature type="compositionally biased region" description="Polar residues" evidence="4">
    <location>
        <begin position="120"/>
        <end position="134"/>
    </location>
</feature>
<dbReference type="InterPro" id="IPR022166">
    <property type="entry name" value="UBAP2/Lig"/>
</dbReference>
<feature type="compositionally biased region" description="Polar residues" evidence="4">
    <location>
        <begin position="585"/>
        <end position="617"/>
    </location>
</feature>
<gene>
    <name evidence="5" type="ORF">TPSB3V08_LOCUS1291</name>
</gene>
<comment type="subcellular location">
    <subcellularLocation>
        <location evidence="1">Cytoplasm</location>
    </subcellularLocation>
</comment>
<feature type="compositionally biased region" description="Gly residues" evidence="4">
    <location>
        <begin position="156"/>
        <end position="166"/>
    </location>
</feature>
<keyword evidence="3" id="KW-0597">Phosphoprotein</keyword>
<reference evidence="5" key="1">
    <citation type="submission" date="2020-11" db="EMBL/GenBank/DDBJ databases">
        <authorList>
            <person name="Tran Van P."/>
        </authorList>
    </citation>
    <scope>NUCLEOTIDE SEQUENCE</scope>
</reference>
<dbReference type="InterPro" id="IPR009060">
    <property type="entry name" value="UBA-like_sf"/>
</dbReference>
<feature type="compositionally biased region" description="Low complexity" evidence="4">
    <location>
        <begin position="573"/>
        <end position="584"/>
    </location>
</feature>
<feature type="compositionally biased region" description="Polar residues" evidence="4">
    <location>
        <begin position="481"/>
        <end position="500"/>
    </location>
</feature>
<dbReference type="GO" id="GO:0005634">
    <property type="term" value="C:nucleus"/>
    <property type="evidence" value="ECO:0007669"/>
    <property type="project" value="TreeGrafter"/>
</dbReference>
<feature type="compositionally biased region" description="Low complexity" evidence="4">
    <location>
        <begin position="1150"/>
        <end position="1163"/>
    </location>
</feature>
<feature type="region of interest" description="Disordered" evidence="4">
    <location>
        <begin position="262"/>
        <end position="281"/>
    </location>
</feature>
<dbReference type="PANTHER" id="PTHR16308:SF13">
    <property type="entry name" value="PROTEIN LINGERER"/>
    <property type="match status" value="1"/>
</dbReference>
<evidence type="ECO:0000313" key="5">
    <source>
        <dbReference type="EMBL" id="CAD7397702.1"/>
    </source>
</evidence>
<protein>
    <submittedName>
        <fullName evidence="5">Uncharacterized protein</fullName>
    </submittedName>
</protein>
<dbReference type="EMBL" id="OD000451">
    <property type="protein sequence ID" value="CAD7397702.1"/>
    <property type="molecule type" value="Genomic_DNA"/>
</dbReference>
<feature type="compositionally biased region" description="Polar residues" evidence="4">
    <location>
        <begin position="772"/>
        <end position="785"/>
    </location>
</feature>
<evidence type="ECO:0000256" key="4">
    <source>
        <dbReference type="SAM" id="MobiDB-lite"/>
    </source>
</evidence>
<dbReference type="GO" id="GO:0005737">
    <property type="term" value="C:cytoplasm"/>
    <property type="evidence" value="ECO:0007669"/>
    <property type="project" value="UniProtKB-SubCell"/>
</dbReference>
<feature type="region of interest" description="Disordered" evidence="4">
    <location>
        <begin position="481"/>
        <end position="518"/>
    </location>
</feature>
<feature type="region of interest" description="Disordered" evidence="4">
    <location>
        <begin position="551"/>
        <end position="645"/>
    </location>
</feature>
<dbReference type="PANTHER" id="PTHR16308">
    <property type="entry name" value="UBIQUITIN ASSOCIATED PROTEIN 2-LIKE/LINGERER"/>
    <property type="match status" value="1"/>
</dbReference>
<accession>A0A7R9CJE5</accession>
<feature type="compositionally biased region" description="Polar residues" evidence="4">
    <location>
        <begin position="269"/>
        <end position="279"/>
    </location>
</feature>
<dbReference type="InterPro" id="IPR051833">
    <property type="entry name" value="TC-DDR_regulator"/>
</dbReference>
<dbReference type="CDD" id="cd14277">
    <property type="entry name" value="UBA_UBP2_like"/>
    <property type="match status" value="1"/>
</dbReference>
<name>A0A7R9CJE5_TIMPO</name>
<feature type="compositionally biased region" description="Gly residues" evidence="4">
    <location>
        <begin position="198"/>
        <end position="216"/>
    </location>
</feature>
<feature type="region of interest" description="Disordered" evidence="4">
    <location>
        <begin position="109"/>
        <end position="247"/>
    </location>
</feature>
<evidence type="ECO:0000256" key="1">
    <source>
        <dbReference type="ARBA" id="ARBA00004496"/>
    </source>
</evidence>
<proteinExistence type="predicted"/>
<dbReference type="SUPFAM" id="SSF46934">
    <property type="entry name" value="UBA-like"/>
    <property type="match status" value="1"/>
</dbReference>
<keyword evidence="2" id="KW-0963">Cytoplasm</keyword>
<feature type="region of interest" description="Disordered" evidence="4">
    <location>
        <begin position="1143"/>
        <end position="1181"/>
    </location>
</feature>
<feature type="region of interest" description="Disordered" evidence="4">
    <location>
        <begin position="1"/>
        <end position="47"/>
    </location>
</feature>
<feature type="compositionally biased region" description="Low complexity" evidence="4">
    <location>
        <begin position="786"/>
        <end position="804"/>
    </location>
</feature>
<feature type="region of interest" description="Disordered" evidence="4">
    <location>
        <begin position="772"/>
        <end position="804"/>
    </location>
</feature>
<feature type="compositionally biased region" description="Polar residues" evidence="4">
    <location>
        <begin position="1164"/>
        <end position="1181"/>
    </location>
</feature>
<feature type="compositionally biased region" description="Basic and acidic residues" evidence="4">
    <location>
        <begin position="167"/>
        <end position="194"/>
    </location>
</feature>
<feature type="region of interest" description="Disordered" evidence="4">
    <location>
        <begin position="410"/>
        <end position="432"/>
    </location>
</feature>
<dbReference type="Pfam" id="PF12478">
    <property type="entry name" value="UBAP2-Lig"/>
    <property type="match status" value="1"/>
</dbReference>
<evidence type="ECO:0000256" key="2">
    <source>
        <dbReference type="ARBA" id="ARBA00022490"/>
    </source>
</evidence>
<feature type="compositionally biased region" description="Low complexity" evidence="4">
    <location>
        <begin position="1"/>
        <end position="10"/>
    </location>
</feature>
<dbReference type="AlphaFoldDB" id="A0A7R9CJE5"/>
<feature type="compositionally biased region" description="Basic and acidic residues" evidence="4">
    <location>
        <begin position="26"/>
        <end position="39"/>
    </location>
</feature>
<feature type="compositionally biased region" description="Polar residues" evidence="4">
    <location>
        <begin position="236"/>
        <end position="245"/>
    </location>
</feature>
<sequence>MSSVGRSASRGGKGGKLDACTTSKPQKADSKSDSPKGLDPKIQPTAEQMRIAQIIDTRTEDPDLKDKIKQVMDATRKTEDEVCTALHDCDNDLDRAVNMLLEGMGQGEWETSVKKKKNRQPSTTKCESSVNNLEAEQDDWAQDRGGNSDRDRSRTRGGGPPRMRGRGGLDNRGWRGRENKENERNLDEGRDGYRRGGGRMMNGPGRGRGGRGGGRLGPRTFQSREKGGFSRPIETWTGSEDTSGESLKMENLGNEFSSTEDWDIETIPGSGTNVGTGNVSDKWGDDFPSPEDWDNEEYTGSLADSKVFTSSGGTMEPVPTNEPLVDLAAQNLSSSVASSSSQMSQSIDIHQAQSQLSQSPIQVGMGTLSAAQSEYLNQLAQASESLKSAGGLSSSSASVSVYGTTSTGYPTTSSTVYQPPSPPSGFAATSGDEGNTVITKQLALGRKFGTTALEASFSTSNYVSPVNSYGSQLTNQIQEQSMETSSIPVQMPVQSMPSRTKTQRPRVPPPSKIPSSAVEMPGDAVNSISYLDVQFGGLEFGSETSFESTVEQQSKYQSNVSGSVLDSIPSPRGSSNLGDLSGSNQTSIDAYSSSTQKPNQSLSLTLSQNQKLSSTDTMLPVTEQKPSQQQSYSQPRVSASGGLDMDKSEVTASTTVYPANQVALSYTSSGSGSGYNPQTVAPSSFQSNSYSQASAGVAYQTGPSSYPSISQTGNSFSTMTPSYQGSTGQSVYGASTLGNTGYVAAAVSNPYQNSYGPSVATTVQNHTKLTSSLNAGTKESQYDTATTSSSNLSTNVTTNSGLSSNVNASPALGLSSTSQNANTTSTKVTSSAGVAHSSVMFSHPAGKSSVVPNIPPGVPPMMGTHQYIMSQGGLPYFQQPVYTYEDLQLVQQRIPHMVKTLIYAGYYDMGFQAPTSLATGREGLASVAYSMSDGRFTRADNNASPVPSTIPQQNATQAHQQPMLNATTLPPGYAYFYGGGMVPGSFQYGTPAIYPMAPATNTHGSTTSTQYPKPGSYGSGYSTGYEGLSQNQDYGKTSYVSGNQTQNKTGVGANAGTTGSSATDLTGSMYGKSHVALGKVNSYEKQAFHSGTPPPFNMAGSQSTPMAPSGAYAQHMFIPVPAHQQHHSTPLMHQPLHQMEIRNPGRRSESGSSTNQRSQSSSQPNKSGAKQGYSPSYWTPN</sequence>
<evidence type="ECO:0000256" key="3">
    <source>
        <dbReference type="ARBA" id="ARBA00022553"/>
    </source>
</evidence>